<evidence type="ECO:0000256" key="9">
    <source>
        <dbReference type="PROSITE-ProRule" id="PRU00433"/>
    </source>
</evidence>
<evidence type="ECO:0000256" key="1">
    <source>
        <dbReference type="ARBA" id="ARBA00004236"/>
    </source>
</evidence>
<evidence type="ECO:0000313" key="13">
    <source>
        <dbReference type="Proteomes" id="UP000652430"/>
    </source>
</evidence>
<keyword evidence="10" id="KW-1133">Transmembrane helix</keyword>
<keyword evidence="8 10" id="KW-0472">Membrane</keyword>
<accession>A0ABQ3LAL9</accession>
<comment type="caution">
    <text evidence="12">The sequence shown here is derived from an EMBL/GenBank/DDBJ whole genome shotgun (WGS) entry which is preliminary data.</text>
</comment>
<dbReference type="SUPFAM" id="SSF46626">
    <property type="entry name" value="Cytochrome c"/>
    <property type="match status" value="3"/>
</dbReference>
<keyword evidence="5" id="KW-0732">Signal</keyword>
<gene>
    <name evidence="12" type="ORF">GCM10008023_08320</name>
</gene>
<keyword evidence="2" id="KW-1003">Cell membrane</keyword>
<feature type="transmembrane region" description="Helical" evidence="10">
    <location>
        <begin position="20"/>
        <end position="44"/>
    </location>
</feature>
<keyword evidence="6" id="KW-0677">Repeat</keyword>
<keyword evidence="10" id="KW-0812">Transmembrane</keyword>
<dbReference type="PANTHER" id="PTHR35008">
    <property type="entry name" value="BLL4482 PROTEIN-RELATED"/>
    <property type="match status" value="1"/>
</dbReference>
<evidence type="ECO:0000256" key="4">
    <source>
        <dbReference type="ARBA" id="ARBA00022723"/>
    </source>
</evidence>
<organism evidence="12 13">
    <name type="scientific">Sphingomonas glacialis</name>
    <dbReference type="NCBI Taxonomy" id="658225"/>
    <lineage>
        <taxon>Bacteria</taxon>
        <taxon>Pseudomonadati</taxon>
        <taxon>Pseudomonadota</taxon>
        <taxon>Alphaproteobacteria</taxon>
        <taxon>Sphingomonadales</taxon>
        <taxon>Sphingomonadaceae</taxon>
        <taxon>Sphingomonas</taxon>
    </lineage>
</organism>
<evidence type="ECO:0000256" key="5">
    <source>
        <dbReference type="ARBA" id="ARBA00022729"/>
    </source>
</evidence>
<dbReference type="PROSITE" id="PS51007">
    <property type="entry name" value="CYTC"/>
    <property type="match status" value="3"/>
</dbReference>
<keyword evidence="4 9" id="KW-0479">Metal-binding</keyword>
<dbReference type="RefSeq" id="WP_229839216.1">
    <property type="nucleotide sequence ID" value="NZ_BNAQ01000001.1"/>
</dbReference>
<proteinExistence type="predicted"/>
<dbReference type="Gene3D" id="1.10.760.10">
    <property type="entry name" value="Cytochrome c-like domain"/>
    <property type="match status" value="2"/>
</dbReference>
<sequence>MRPGLGSSDRRAAHEILFTVLKRLLLGLIGVIVVGLVAFCVFAWRPAIAEIAPPAPGSFAPALVAQGEVLASAGYCSACHTAKHGKPFAGGYPMATQFGTIYSTNITPDPATGIGKWSEPAFRRAMHEGVSRNGAHLLPAFPYDHFTKLTDGDVAALYAYFMTRAPVRQEASDNTVPFPLNIRLLQAGWKLLFFTTGRFQPQPTQSAEWNRGAYLAEGISHCGACHTPRGVLGAEIRDRAYAGAPIDGWIAPPLDKTNPSPVPWTHAELVAYLGTGISRYHGTAAGPMGAVPRGLSHLPAADVAAIATYFASRNGSASQGAQGDAAIVKALVADKIGSGLTYDPAARLYAGACASCHYNGRQLNPLRPDLALNSAVNLDDPTNLIRVILYGVSAQDGAPGVVMPGFAHGFTNADVARISAYLRATRTTKPAWADLETKVATIRAQGQGQ</sequence>
<keyword evidence="7 9" id="KW-0408">Iron</keyword>
<feature type="domain" description="Cytochrome c" evidence="11">
    <location>
        <begin position="207"/>
        <end position="314"/>
    </location>
</feature>
<evidence type="ECO:0000256" key="6">
    <source>
        <dbReference type="ARBA" id="ARBA00022737"/>
    </source>
</evidence>
<dbReference type="EMBL" id="BNAQ01000001">
    <property type="protein sequence ID" value="GHH10497.1"/>
    <property type="molecule type" value="Genomic_DNA"/>
</dbReference>
<dbReference type="InterPro" id="IPR014353">
    <property type="entry name" value="Membr-bd_ADH_cyt_c"/>
</dbReference>
<evidence type="ECO:0000256" key="3">
    <source>
        <dbReference type="ARBA" id="ARBA00022617"/>
    </source>
</evidence>
<dbReference type="Pfam" id="PF00034">
    <property type="entry name" value="Cytochrom_C"/>
    <property type="match status" value="1"/>
</dbReference>
<evidence type="ECO:0000259" key="11">
    <source>
        <dbReference type="PROSITE" id="PS51007"/>
    </source>
</evidence>
<name>A0ABQ3LAL9_9SPHN</name>
<dbReference type="Proteomes" id="UP000652430">
    <property type="component" value="Unassembled WGS sequence"/>
</dbReference>
<evidence type="ECO:0000256" key="7">
    <source>
        <dbReference type="ARBA" id="ARBA00023004"/>
    </source>
</evidence>
<feature type="domain" description="Cytochrome c" evidence="11">
    <location>
        <begin position="62"/>
        <end position="165"/>
    </location>
</feature>
<keyword evidence="13" id="KW-1185">Reference proteome</keyword>
<dbReference type="InterPro" id="IPR036909">
    <property type="entry name" value="Cyt_c-like_dom_sf"/>
</dbReference>
<evidence type="ECO:0000256" key="8">
    <source>
        <dbReference type="ARBA" id="ARBA00023136"/>
    </source>
</evidence>
<protein>
    <submittedName>
        <fullName evidence="12">Alcohol dehydrogenase</fullName>
    </submittedName>
</protein>
<dbReference type="PANTHER" id="PTHR35008:SF8">
    <property type="entry name" value="ALCOHOL DEHYDROGENASE CYTOCHROME C SUBUNIT"/>
    <property type="match status" value="1"/>
</dbReference>
<dbReference type="PIRSF" id="PIRSF000018">
    <property type="entry name" value="Mb_ADH_cyt_c"/>
    <property type="match status" value="1"/>
</dbReference>
<feature type="domain" description="Cytochrome c" evidence="11">
    <location>
        <begin position="323"/>
        <end position="426"/>
    </location>
</feature>
<comment type="subcellular location">
    <subcellularLocation>
        <location evidence="1">Cell membrane</location>
    </subcellularLocation>
</comment>
<evidence type="ECO:0000256" key="2">
    <source>
        <dbReference type="ARBA" id="ARBA00022475"/>
    </source>
</evidence>
<dbReference type="InterPro" id="IPR009056">
    <property type="entry name" value="Cyt_c-like_dom"/>
</dbReference>
<dbReference type="InterPro" id="IPR051459">
    <property type="entry name" value="Cytochrome_c-type_DH"/>
</dbReference>
<keyword evidence="3 9" id="KW-0349">Heme</keyword>
<reference evidence="13" key="1">
    <citation type="journal article" date="2019" name="Int. J. Syst. Evol. Microbiol.">
        <title>The Global Catalogue of Microorganisms (GCM) 10K type strain sequencing project: providing services to taxonomists for standard genome sequencing and annotation.</title>
        <authorList>
            <consortium name="The Broad Institute Genomics Platform"/>
            <consortium name="The Broad Institute Genome Sequencing Center for Infectious Disease"/>
            <person name="Wu L."/>
            <person name="Ma J."/>
        </authorList>
    </citation>
    <scope>NUCLEOTIDE SEQUENCE [LARGE SCALE GENOMIC DNA]</scope>
    <source>
        <strain evidence="13">CGMCC 1.8957</strain>
    </source>
</reference>
<evidence type="ECO:0000313" key="12">
    <source>
        <dbReference type="EMBL" id="GHH10497.1"/>
    </source>
</evidence>
<evidence type="ECO:0000256" key="10">
    <source>
        <dbReference type="SAM" id="Phobius"/>
    </source>
</evidence>